<dbReference type="PROSITE" id="PS51257">
    <property type="entry name" value="PROKAR_LIPOPROTEIN"/>
    <property type="match status" value="1"/>
</dbReference>
<proteinExistence type="predicted"/>
<keyword evidence="2" id="KW-1185">Reference proteome</keyword>
<dbReference type="RefSeq" id="WP_183524543.1">
    <property type="nucleotide sequence ID" value="NZ_JACIJM010000001.1"/>
</dbReference>
<dbReference type="AlphaFoldDB" id="A0A7W9BHL9"/>
<evidence type="ECO:0000313" key="2">
    <source>
        <dbReference type="Proteomes" id="UP000535415"/>
    </source>
</evidence>
<accession>A0A7W9BHL9</accession>
<dbReference type="EMBL" id="JACIJM010000001">
    <property type="protein sequence ID" value="MBB5720723.1"/>
    <property type="molecule type" value="Genomic_DNA"/>
</dbReference>
<reference evidence="1 2" key="1">
    <citation type="submission" date="2020-08" db="EMBL/GenBank/DDBJ databases">
        <title>Genomic Encyclopedia of Type Strains, Phase IV (KMG-IV): sequencing the most valuable type-strain genomes for metagenomic binning, comparative biology and taxonomic classification.</title>
        <authorList>
            <person name="Goeker M."/>
        </authorList>
    </citation>
    <scope>NUCLEOTIDE SEQUENCE [LARGE SCALE GENOMIC DNA]</scope>
    <source>
        <strain evidence="1 2">DSM 101064</strain>
    </source>
</reference>
<sequence length="206" mass="21917">MTYKIAFTLIAVAGLAACEQPEDLTLNRADYRAFAADDEYARDRLSITPAGDIPTGKATYEGHIRSEATLNGEDDYLVLGLLDLTIDISDTSTTAGSGDVRGSISEVNLLDNNDKGFEDQAFSGNLTVSGRVVGGQIDARADGVLKGVLSDDVSRDSNGWDLTLEGNLRDDDAEVATGTIYGGTDGTTDDYNIQLQGGGRFYAERD</sequence>
<name>A0A7W9BHL9_9RHOB</name>
<protein>
    <submittedName>
        <fullName evidence="1">Uncharacterized protein</fullName>
    </submittedName>
</protein>
<comment type="caution">
    <text evidence="1">The sequence shown here is derived from an EMBL/GenBank/DDBJ whole genome shotgun (WGS) entry which is preliminary data.</text>
</comment>
<organism evidence="1 2">
    <name type="scientific">Yoonia ponticola</name>
    <dbReference type="NCBI Taxonomy" id="1524255"/>
    <lineage>
        <taxon>Bacteria</taxon>
        <taxon>Pseudomonadati</taxon>
        <taxon>Pseudomonadota</taxon>
        <taxon>Alphaproteobacteria</taxon>
        <taxon>Rhodobacterales</taxon>
        <taxon>Paracoccaceae</taxon>
        <taxon>Yoonia</taxon>
    </lineage>
</organism>
<dbReference type="Proteomes" id="UP000535415">
    <property type="component" value="Unassembled WGS sequence"/>
</dbReference>
<gene>
    <name evidence="1" type="ORF">FHS72_000327</name>
</gene>
<evidence type="ECO:0000313" key="1">
    <source>
        <dbReference type="EMBL" id="MBB5720723.1"/>
    </source>
</evidence>